<dbReference type="PANTHER" id="PTHR47163:SF2">
    <property type="entry name" value="SI:DKEY-17M8.2"/>
    <property type="match status" value="1"/>
</dbReference>
<dbReference type="Pfam" id="PF12762">
    <property type="entry name" value="DDE_Tnp_IS1595"/>
    <property type="match status" value="1"/>
</dbReference>
<dbReference type="NCBIfam" id="NF033547">
    <property type="entry name" value="transpos_IS1595"/>
    <property type="match status" value="1"/>
</dbReference>
<dbReference type="InterPro" id="IPR024445">
    <property type="entry name" value="Tnp_ISXO2-like"/>
</dbReference>
<dbReference type="InterPro" id="IPR053164">
    <property type="entry name" value="IS1016-like_transposase"/>
</dbReference>
<organism evidence="2 3">
    <name type="scientific">Mytilus edulis</name>
    <name type="common">Blue mussel</name>
    <dbReference type="NCBI Taxonomy" id="6550"/>
    <lineage>
        <taxon>Eukaryota</taxon>
        <taxon>Metazoa</taxon>
        <taxon>Spiralia</taxon>
        <taxon>Lophotrochozoa</taxon>
        <taxon>Mollusca</taxon>
        <taxon>Bivalvia</taxon>
        <taxon>Autobranchia</taxon>
        <taxon>Pteriomorphia</taxon>
        <taxon>Mytilida</taxon>
        <taxon>Mytiloidea</taxon>
        <taxon>Mytilidae</taxon>
        <taxon>Mytilinae</taxon>
        <taxon>Mytilus</taxon>
    </lineage>
</organism>
<accession>A0A8S3VIK2</accession>
<evidence type="ECO:0000259" key="1">
    <source>
        <dbReference type="SMART" id="SM01126"/>
    </source>
</evidence>
<dbReference type="OrthoDB" id="10062329at2759"/>
<protein>
    <recommendedName>
        <fullName evidence="1">ISXO2-like transposase domain-containing protein</fullName>
    </recommendedName>
</protein>
<keyword evidence="3" id="KW-1185">Reference proteome</keyword>
<sequence length="202" mass="23281">MDLQIYECEKLIHSLSHTTVIEWFSILKGICSKVLIDMPWKLRGDISGNVIEIDESLFGKKRKYQRGSGNQNVWVFGATERSTRNAFMQIVDKRDRATLLPIIKSHIETGSTIFSDQWGAYFTLNEEGYTHDTVNHSKEFKSRTGCCTNTIEGLWGNVKLKIKKMKGVLPSHISEILDDYMYRYRFGKSNGNVYERLVTDIV</sequence>
<name>A0A8S3VIK2_MYTED</name>
<gene>
    <name evidence="2" type="ORF">MEDL_66396</name>
</gene>
<dbReference type="Proteomes" id="UP000683360">
    <property type="component" value="Unassembled WGS sequence"/>
</dbReference>
<evidence type="ECO:0000313" key="3">
    <source>
        <dbReference type="Proteomes" id="UP000683360"/>
    </source>
</evidence>
<comment type="caution">
    <text evidence="2">The sequence shown here is derived from an EMBL/GenBank/DDBJ whole genome shotgun (WGS) entry which is preliminary data.</text>
</comment>
<dbReference type="EMBL" id="CAJPWZ010003257">
    <property type="protein sequence ID" value="CAG2254948.1"/>
    <property type="molecule type" value="Genomic_DNA"/>
</dbReference>
<feature type="domain" description="ISXO2-like transposase" evidence="1">
    <location>
        <begin position="41"/>
        <end position="185"/>
    </location>
</feature>
<evidence type="ECO:0000313" key="2">
    <source>
        <dbReference type="EMBL" id="CAG2254948.1"/>
    </source>
</evidence>
<proteinExistence type="predicted"/>
<dbReference type="AlphaFoldDB" id="A0A8S3VIK2"/>
<reference evidence="2" key="1">
    <citation type="submission" date="2021-03" db="EMBL/GenBank/DDBJ databases">
        <authorList>
            <person name="Bekaert M."/>
        </authorList>
    </citation>
    <scope>NUCLEOTIDE SEQUENCE</scope>
</reference>
<dbReference type="SMART" id="SM01126">
    <property type="entry name" value="DDE_Tnp_IS1595"/>
    <property type="match status" value="1"/>
</dbReference>
<dbReference type="PANTHER" id="PTHR47163">
    <property type="entry name" value="DDE_TNP_IS1595 DOMAIN-CONTAINING PROTEIN"/>
    <property type="match status" value="1"/>
</dbReference>